<evidence type="ECO:0000256" key="3">
    <source>
        <dbReference type="ARBA" id="ARBA00022443"/>
    </source>
</evidence>
<dbReference type="Pfam" id="PF10456">
    <property type="entry name" value="BAR_3_WASP_bdg"/>
    <property type="match status" value="1"/>
</dbReference>
<dbReference type="SMART" id="SM00312">
    <property type="entry name" value="PX"/>
    <property type="match status" value="1"/>
</dbReference>
<keyword evidence="3" id="KW-0728">SH3 domain</keyword>
<dbReference type="PANTHER" id="PTHR45827">
    <property type="entry name" value="SORTING NEXIN"/>
    <property type="match status" value="1"/>
</dbReference>
<comment type="caution">
    <text evidence="6">The sequence shown here is derived from an EMBL/GenBank/DDBJ whole genome shotgun (WGS) entry which is preliminary data.</text>
</comment>
<evidence type="ECO:0000256" key="1">
    <source>
        <dbReference type="ARBA" id="ARBA00004156"/>
    </source>
</evidence>
<evidence type="ECO:0000313" key="7">
    <source>
        <dbReference type="Proteomes" id="UP001152795"/>
    </source>
</evidence>
<accession>A0A7D9LSI3</accession>
<comment type="subcellular location">
    <subcellularLocation>
        <location evidence="1">Cytoplasmic vesicle membrane</location>
    </subcellularLocation>
</comment>
<name>A0A7D9LSI3_PARCT</name>
<dbReference type="OrthoDB" id="10254720at2759"/>
<proteinExistence type="inferred from homology"/>
<dbReference type="Proteomes" id="UP001152795">
    <property type="component" value="Unassembled WGS sequence"/>
</dbReference>
<evidence type="ECO:0000313" key="6">
    <source>
        <dbReference type="EMBL" id="CAB4036402.1"/>
    </source>
</evidence>
<dbReference type="InterPro" id="IPR027267">
    <property type="entry name" value="AH/BAR_dom_sf"/>
</dbReference>
<dbReference type="GO" id="GO:0030659">
    <property type="term" value="C:cytoplasmic vesicle membrane"/>
    <property type="evidence" value="ECO:0007669"/>
    <property type="project" value="UniProtKB-SubCell"/>
</dbReference>
<evidence type="ECO:0000256" key="5">
    <source>
        <dbReference type="ARBA" id="ARBA00023329"/>
    </source>
</evidence>
<dbReference type="Gene3D" id="1.20.1270.60">
    <property type="entry name" value="Arfaptin homology (AH) domain/BAR domain"/>
    <property type="match status" value="1"/>
</dbReference>
<dbReference type="AlphaFoldDB" id="A0A7D9LSI3"/>
<dbReference type="FunFam" id="3.30.1520.10:FF:000004">
    <property type="entry name" value="Sorting nexin"/>
    <property type="match status" value="1"/>
</dbReference>
<keyword evidence="4" id="KW-0472">Membrane</keyword>
<keyword evidence="7" id="KW-1185">Reference proteome</keyword>
<dbReference type="GO" id="GO:0035091">
    <property type="term" value="F:phosphatidylinositol binding"/>
    <property type="evidence" value="ECO:0007669"/>
    <property type="project" value="InterPro"/>
</dbReference>
<dbReference type="EMBL" id="CACRXK020021998">
    <property type="protein sequence ID" value="CAB4036402.1"/>
    <property type="molecule type" value="Genomic_DNA"/>
</dbReference>
<dbReference type="Pfam" id="PF00787">
    <property type="entry name" value="PX"/>
    <property type="match status" value="1"/>
</dbReference>
<dbReference type="GO" id="GO:0016197">
    <property type="term" value="P:endosomal transport"/>
    <property type="evidence" value="ECO:0007669"/>
    <property type="project" value="TreeGrafter"/>
</dbReference>
<dbReference type="GO" id="GO:0097320">
    <property type="term" value="P:plasma membrane tubulation"/>
    <property type="evidence" value="ECO:0007669"/>
    <property type="project" value="TreeGrafter"/>
</dbReference>
<dbReference type="Gene3D" id="3.30.1520.10">
    <property type="entry name" value="Phox-like domain"/>
    <property type="match status" value="1"/>
</dbReference>
<evidence type="ECO:0000256" key="4">
    <source>
        <dbReference type="ARBA" id="ARBA00023136"/>
    </source>
</evidence>
<comment type="similarity">
    <text evidence="2">Belongs to the sorting nexin family.</text>
</comment>
<organism evidence="6 7">
    <name type="scientific">Paramuricea clavata</name>
    <name type="common">Red gorgonian</name>
    <name type="synonym">Violescent sea-whip</name>
    <dbReference type="NCBI Taxonomy" id="317549"/>
    <lineage>
        <taxon>Eukaryota</taxon>
        <taxon>Metazoa</taxon>
        <taxon>Cnidaria</taxon>
        <taxon>Anthozoa</taxon>
        <taxon>Octocorallia</taxon>
        <taxon>Malacalcyonacea</taxon>
        <taxon>Plexauridae</taxon>
        <taxon>Paramuricea</taxon>
    </lineage>
</organism>
<dbReference type="GO" id="GO:0006897">
    <property type="term" value="P:endocytosis"/>
    <property type="evidence" value="ECO:0007669"/>
    <property type="project" value="TreeGrafter"/>
</dbReference>
<gene>
    <name evidence="6" type="ORF">PACLA_8A082426</name>
</gene>
<dbReference type="PANTHER" id="PTHR45827:SF1">
    <property type="entry name" value="SORTING NEXIN"/>
    <property type="match status" value="1"/>
</dbReference>
<keyword evidence="5" id="KW-0968">Cytoplasmic vesicle</keyword>
<sequence>MKHFIAYNVTPSCTGIAVSRRFKHFDWLYCRLLEKFTCLSIPPIPEKQITGKYADEFVEKRREMLERWLNRLTRHPLVSKSEVFQHFLFCKDGEKEWKAGKRKAECDKLCGAAFFLTVKSPMTAISIDEADIKIEEFSQFSKTMEQNVQRFYERCQSYGLKYDGVFKNSHRKFGSSFESLSDAFQQHGSAYSQPITEAIAHTGRTYVDIGEAFGEQPRLDILHLMEGLQEYTGILSTFPEIIHVHKSTVEKVKDCERKQTEERVEPDLVEQVTTRANVITNVTLSEINLFHKQRVIDHKAMMQHFLREQINFYQGIVNKLQDSLDMYDKVV</sequence>
<dbReference type="SUPFAM" id="SSF64268">
    <property type="entry name" value="PX domain"/>
    <property type="match status" value="1"/>
</dbReference>
<dbReference type="PROSITE" id="PS50195">
    <property type="entry name" value="PX"/>
    <property type="match status" value="1"/>
</dbReference>
<dbReference type="GO" id="GO:0005886">
    <property type="term" value="C:plasma membrane"/>
    <property type="evidence" value="ECO:0007669"/>
    <property type="project" value="TreeGrafter"/>
</dbReference>
<dbReference type="InterPro" id="IPR036871">
    <property type="entry name" value="PX_dom_sf"/>
</dbReference>
<dbReference type="InterPro" id="IPR001683">
    <property type="entry name" value="PX_dom"/>
</dbReference>
<dbReference type="InterPro" id="IPR019497">
    <property type="entry name" value="Sorting_nexin_WASP-bd-dom"/>
</dbReference>
<evidence type="ECO:0000256" key="2">
    <source>
        <dbReference type="ARBA" id="ARBA00010883"/>
    </source>
</evidence>
<protein>
    <submittedName>
        <fullName evidence="6">Sorting nexin-33-like</fullName>
    </submittedName>
</protein>
<reference evidence="6" key="1">
    <citation type="submission" date="2020-04" db="EMBL/GenBank/DDBJ databases">
        <authorList>
            <person name="Alioto T."/>
            <person name="Alioto T."/>
            <person name="Gomez Garrido J."/>
        </authorList>
    </citation>
    <scope>NUCLEOTIDE SEQUENCE</scope>
    <source>
        <strain evidence="6">A484AB</strain>
    </source>
</reference>